<keyword evidence="4" id="KW-0575">Peroxidase</keyword>
<dbReference type="InterPro" id="IPR013766">
    <property type="entry name" value="Thioredoxin_domain"/>
</dbReference>
<dbReference type="GO" id="GO:0034599">
    <property type="term" value="P:cellular response to oxidative stress"/>
    <property type="evidence" value="ECO:0007669"/>
    <property type="project" value="TreeGrafter"/>
</dbReference>
<evidence type="ECO:0000256" key="2">
    <source>
        <dbReference type="ARBA" id="ARBA00011245"/>
    </source>
</evidence>
<dbReference type="CDD" id="cd03017">
    <property type="entry name" value="PRX_BCP"/>
    <property type="match status" value="1"/>
</dbReference>
<comment type="subunit">
    <text evidence="2">Monomer.</text>
</comment>
<evidence type="ECO:0000256" key="10">
    <source>
        <dbReference type="ARBA" id="ARBA00038489"/>
    </source>
</evidence>
<sequence>MTIPSTRTLQVGDLAPDFTVTDDAGQPLTFSGWRGRWVVLFFFPRAAATHCQMQARRFQALFPEFRAAGAQLVGVSSDTRQSQVEFRGLCQLDFPLIPDRTHALSSLYGVLDEPEPGDEVRPARRETFLISPDGRIAAHWRDVVPHTHAAEVLERLRAIRGAE</sequence>
<name>A0A2I9DXF5_9DEIO</name>
<dbReference type="PANTHER" id="PTHR42801:SF4">
    <property type="entry name" value="AHPC_TSA FAMILY PROTEIN"/>
    <property type="match status" value="1"/>
</dbReference>
<dbReference type="InterPro" id="IPR024706">
    <property type="entry name" value="Peroxiredoxin_AhpC-typ"/>
</dbReference>
<evidence type="ECO:0000256" key="8">
    <source>
        <dbReference type="ARBA" id="ARBA00023284"/>
    </source>
</evidence>
<dbReference type="OrthoDB" id="69195at2"/>
<dbReference type="InterPro" id="IPR000866">
    <property type="entry name" value="AhpC/TSA"/>
</dbReference>
<dbReference type="GO" id="GO:0005737">
    <property type="term" value="C:cytoplasm"/>
    <property type="evidence" value="ECO:0007669"/>
    <property type="project" value="TreeGrafter"/>
</dbReference>
<organism evidence="14 15">
    <name type="scientific">Deinococcus aerius</name>
    <dbReference type="NCBI Taxonomy" id="200253"/>
    <lineage>
        <taxon>Bacteria</taxon>
        <taxon>Thermotogati</taxon>
        <taxon>Deinococcota</taxon>
        <taxon>Deinococci</taxon>
        <taxon>Deinococcales</taxon>
        <taxon>Deinococcaceae</taxon>
        <taxon>Deinococcus</taxon>
    </lineage>
</organism>
<evidence type="ECO:0000256" key="5">
    <source>
        <dbReference type="ARBA" id="ARBA00022862"/>
    </source>
</evidence>
<dbReference type="GO" id="GO:0008379">
    <property type="term" value="F:thioredoxin peroxidase activity"/>
    <property type="evidence" value="ECO:0007669"/>
    <property type="project" value="TreeGrafter"/>
</dbReference>
<feature type="active site" description="Cysteine sulfenic acid (-SOH) intermediate; for peroxidase activity" evidence="12">
    <location>
        <position position="51"/>
    </location>
</feature>
<dbReference type="InterPro" id="IPR050924">
    <property type="entry name" value="Peroxiredoxin_BCP/PrxQ"/>
</dbReference>
<keyword evidence="8" id="KW-0676">Redox-active center</keyword>
<dbReference type="InterPro" id="IPR036249">
    <property type="entry name" value="Thioredoxin-like_sf"/>
</dbReference>
<evidence type="ECO:0000256" key="12">
    <source>
        <dbReference type="PIRSR" id="PIRSR000239-1"/>
    </source>
</evidence>
<dbReference type="PIRSF" id="PIRSF000239">
    <property type="entry name" value="AHPC"/>
    <property type="match status" value="1"/>
</dbReference>
<gene>
    <name evidence="14" type="ORF">DAERI_180048</name>
</gene>
<feature type="domain" description="Thioredoxin" evidence="13">
    <location>
        <begin position="9"/>
        <end position="161"/>
    </location>
</feature>
<evidence type="ECO:0000256" key="1">
    <source>
        <dbReference type="ARBA" id="ARBA00003330"/>
    </source>
</evidence>
<reference evidence="15" key="1">
    <citation type="submission" date="2018-01" db="EMBL/GenBank/DDBJ databases">
        <title>Draft Genome Sequence of the Radioresistant Bacterium Deinococcus aerius TR0125, Isolated from the Higher Atmosphere above Japan.</title>
        <authorList>
            <person name="Satoh K."/>
            <person name="Arai H."/>
            <person name="Sanzen T."/>
            <person name="Kawaguchi Y."/>
            <person name="Hayashi H."/>
            <person name="Yokobori S."/>
            <person name="Yamagishi A."/>
            <person name="Oono Y."/>
            <person name="Narumi I."/>
        </authorList>
    </citation>
    <scope>NUCLEOTIDE SEQUENCE [LARGE SCALE GENOMIC DNA]</scope>
    <source>
        <strain evidence="15">TR0125</strain>
    </source>
</reference>
<protein>
    <recommendedName>
        <fullName evidence="3">thioredoxin-dependent peroxiredoxin</fullName>
        <ecNumber evidence="3">1.11.1.24</ecNumber>
    </recommendedName>
    <alternativeName>
        <fullName evidence="9">Thioredoxin peroxidase</fullName>
    </alternativeName>
</protein>
<evidence type="ECO:0000256" key="3">
    <source>
        <dbReference type="ARBA" id="ARBA00013017"/>
    </source>
</evidence>
<keyword evidence="5" id="KW-0049">Antioxidant</keyword>
<dbReference type="GO" id="GO:0045454">
    <property type="term" value="P:cell redox homeostasis"/>
    <property type="evidence" value="ECO:0007669"/>
    <property type="project" value="TreeGrafter"/>
</dbReference>
<proteinExistence type="inferred from homology"/>
<evidence type="ECO:0000256" key="4">
    <source>
        <dbReference type="ARBA" id="ARBA00022559"/>
    </source>
</evidence>
<dbReference type="EC" id="1.11.1.24" evidence="3"/>
<keyword evidence="7" id="KW-1015">Disulfide bond</keyword>
<evidence type="ECO:0000313" key="14">
    <source>
        <dbReference type="EMBL" id="GBF07857.1"/>
    </source>
</evidence>
<dbReference type="RefSeq" id="WP_103131147.1">
    <property type="nucleotide sequence ID" value="NZ_BFAG01000018.1"/>
</dbReference>
<dbReference type="PANTHER" id="PTHR42801">
    <property type="entry name" value="THIOREDOXIN-DEPENDENT PEROXIDE REDUCTASE"/>
    <property type="match status" value="1"/>
</dbReference>
<dbReference type="Pfam" id="PF00578">
    <property type="entry name" value="AhpC-TSA"/>
    <property type="match status" value="1"/>
</dbReference>
<dbReference type="SUPFAM" id="SSF52833">
    <property type="entry name" value="Thioredoxin-like"/>
    <property type="match status" value="1"/>
</dbReference>
<evidence type="ECO:0000256" key="6">
    <source>
        <dbReference type="ARBA" id="ARBA00023002"/>
    </source>
</evidence>
<comment type="caution">
    <text evidence="14">The sequence shown here is derived from an EMBL/GenBank/DDBJ whole genome shotgun (WGS) entry which is preliminary data.</text>
</comment>
<keyword evidence="6" id="KW-0560">Oxidoreductase</keyword>
<dbReference type="Gene3D" id="3.40.30.10">
    <property type="entry name" value="Glutaredoxin"/>
    <property type="match status" value="1"/>
</dbReference>
<comment type="similarity">
    <text evidence="10">Belongs to the peroxiredoxin family. BCP/PrxQ subfamily.</text>
</comment>
<keyword evidence="15" id="KW-1185">Reference proteome</keyword>
<evidence type="ECO:0000313" key="15">
    <source>
        <dbReference type="Proteomes" id="UP000236569"/>
    </source>
</evidence>
<evidence type="ECO:0000259" key="13">
    <source>
        <dbReference type="PROSITE" id="PS51352"/>
    </source>
</evidence>
<dbReference type="Proteomes" id="UP000236569">
    <property type="component" value="Unassembled WGS sequence"/>
</dbReference>
<evidence type="ECO:0000256" key="9">
    <source>
        <dbReference type="ARBA" id="ARBA00032824"/>
    </source>
</evidence>
<evidence type="ECO:0000256" key="11">
    <source>
        <dbReference type="ARBA" id="ARBA00049091"/>
    </source>
</evidence>
<dbReference type="PROSITE" id="PS51352">
    <property type="entry name" value="THIOREDOXIN_2"/>
    <property type="match status" value="1"/>
</dbReference>
<dbReference type="EMBL" id="BFAG01000018">
    <property type="protein sequence ID" value="GBF07857.1"/>
    <property type="molecule type" value="Genomic_DNA"/>
</dbReference>
<comment type="catalytic activity">
    <reaction evidence="11">
        <text>a hydroperoxide + [thioredoxin]-dithiol = an alcohol + [thioredoxin]-disulfide + H2O</text>
        <dbReference type="Rhea" id="RHEA:62620"/>
        <dbReference type="Rhea" id="RHEA-COMP:10698"/>
        <dbReference type="Rhea" id="RHEA-COMP:10700"/>
        <dbReference type="ChEBI" id="CHEBI:15377"/>
        <dbReference type="ChEBI" id="CHEBI:29950"/>
        <dbReference type="ChEBI" id="CHEBI:30879"/>
        <dbReference type="ChEBI" id="CHEBI:35924"/>
        <dbReference type="ChEBI" id="CHEBI:50058"/>
        <dbReference type="EC" id="1.11.1.24"/>
    </reaction>
</comment>
<comment type="function">
    <text evidence="1">Thiol-specific peroxidase that catalyzes the reduction of hydrogen peroxide and organic hydroperoxides to water and alcohols, respectively. Plays a role in cell protection against oxidative stress by detoxifying peroxides and as sensor of hydrogen peroxide-mediated signaling events.</text>
</comment>
<accession>A0A2I9DXF5</accession>
<evidence type="ECO:0000256" key="7">
    <source>
        <dbReference type="ARBA" id="ARBA00023157"/>
    </source>
</evidence>
<dbReference type="AlphaFoldDB" id="A0A2I9DXF5"/>